<dbReference type="SUPFAM" id="SSF55874">
    <property type="entry name" value="ATPase domain of HSP90 chaperone/DNA topoisomerase II/histidine kinase"/>
    <property type="match status" value="1"/>
</dbReference>
<comment type="caution">
    <text evidence="12">The sequence shown here is derived from an EMBL/GenBank/DDBJ whole genome shotgun (WGS) entry which is preliminary data.</text>
</comment>
<dbReference type="Gene3D" id="3.30.565.10">
    <property type="entry name" value="Histidine kinase-like ATPase, C-terminal domain"/>
    <property type="match status" value="1"/>
</dbReference>
<accession>A0A4Z1RM67</accession>
<name>A0A4Z1RM67_9GAMM</name>
<proteinExistence type="predicted"/>
<dbReference type="InterPro" id="IPR005467">
    <property type="entry name" value="His_kinase_dom"/>
</dbReference>
<keyword evidence="7 12" id="KW-0418">Kinase</keyword>
<reference evidence="12 13" key="1">
    <citation type="submission" date="2019-01" db="EMBL/GenBank/DDBJ databases">
        <authorList>
            <person name="Zhang S."/>
        </authorList>
    </citation>
    <scope>NUCLEOTIDE SEQUENCE [LARGE SCALE GENOMIC DNA]</scope>
    <source>
        <strain evidence="12 13">1626</strain>
    </source>
</reference>
<keyword evidence="8 10" id="KW-1133">Transmembrane helix</keyword>
<evidence type="ECO:0000313" key="13">
    <source>
        <dbReference type="Proteomes" id="UP000298681"/>
    </source>
</evidence>
<feature type="transmembrane region" description="Helical" evidence="10">
    <location>
        <begin position="12"/>
        <end position="36"/>
    </location>
</feature>
<feature type="domain" description="Histidine kinase" evidence="11">
    <location>
        <begin position="220"/>
        <end position="422"/>
    </location>
</feature>
<evidence type="ECO:0000256" key="5">
    <source>
        <dbReference type="ARBA" id="ARBA00022679"/>
    </source>
</evidence>
<dbReference type="SUPFAM" id="SSF47384">
    <property type="entry name" value="Homodimeric domain of signal transducing histidine kinase"/>
    <property type="match status" value="1"/>
</dbReference>
<dbReference type="PANTHER" id="PTHR45436">
    <property type="entry name" value="SENSOR HISTIDINE KINASE YKOH"/>
    <property type="match status" value="1"/>
</dbReference>
<dbReference type="InterPro" id="IPR003594">
    <property type="entry name" value="HATPase_dom"/>
</dbReference>
<keyword evidence="5" id="KW-0808">Transferase</keyword>
<dbReference type="InterPro" id="IPR036097">
    <property type="entry name" value="HisK_dim/P_sf"/>
</dbReference>
<evidence type="ECO:0000256" key="3">
    <source>
        <dbReference type="ARBA" id="ARBA00012438"/>
    </source>
</evidence>
<dbReference type="InterPro" id="IPR050428">
    <property type="entry name" value="TCS_sensor_his_kinase"/>
</dbReference>
<dbReference type="GO" id="GO:0005886">
    <property type="term" value="C:plasma membrane"/>
    <property type="evidence" value="ECO:0007669"/>
    <property type="project" value="TreeGrafter"/>
</dbReference>
<evidence type="ECO:0000313" key="12">
    <source>
        <dbReference type="EMBL" id="TKS54691.1"/>
    </source>
</evidence>
<dbReference type="Gene3D" id="1.10.287.130">
    <property type="match status" value="1"/>
</dbReference>
<dbReference type="InterPro" id="IPR036890">
    <property type="entry name" value="HATPase_C_sf"/>
</dbReference>
<dbReference type="PROSITE" id="PS50109">
    <property type="entry name" value="HIS_KIN"/>
    <property type="match status" value="1"/>
</dbReference>
<dbReference type="RefSeq" id="WP_134674050.1">
    <property type="nucleotide sequence ID" value="NZ_SPUH01000001.1"/>
</dbReference>
<keyword evidence="4" id="KW-0597">Phosphoprotein</keyword>
<dbReference type="InterPro" id="IPR003661">
    <property type="entry name" value="HisK_dim/P_dom"/>
</dbReference>
<comment type="catalytic activity">
    <reaction evidence="1">
        <text>ATP + protein L-histidine = ADP + protein N-phospho-L-histidine.</text>
        <dbReference type="EC" id="2.7.13.3"/>
    </reaction>
</comment>
<protein>
    <recommendedName>
        <fullName evidence="3">histidine kinase</fullName>
        <ecNumber evidence="3">2.7.13.3</ecNumber>
    </recommendedName>
</protein>
<organism evidence="12 13">
    <name type="scientific">Luteimonas yindakuii</name>
    <dbReference type="NCBI Taxonomy" id="2565782"/>
    <lineage>
        <taxon>Bacteria</taxon>
        <taxon>Pseudomonadati</taxon>
        <taxon>Pseudomonadota</taxon>
        <taxon>Gammaproteobacteria</taxon>
        <taxon>Lysobacterales</taxon>
        <taxon>Lysobacteraceae</taxon>
        <taxon>Luteimonas</taxon>
    </lineage>
</organism>
<dbReference type="AlphaFoldDB" id="A0A4Z1RM67"/>
<dbReference type="InterPro" id="IPR004358">
    <property type="entry name" value="Sig_transdc_His_kin-like_C"/>
</dbReference>
<evidence type="ECO:0000256" key="6">
    <source>
        <dbReference type="ARBA" id="ARBA00022692"/>
    </source>
</evidence>
<evidence type="ECO:0000256" key="1">
    <source>
        <dbReference type="ARBA" id="ARBA00000085"/>
    </source>
</evidence>
<evidence type="ECO:0000256" key="7">
    <source>
        <dbReference type="ARBA" id="ARBA00022777"/>
    </source>
</evidence>
<dbReference type="Pfam" id="PF02518">
    <property type="entry name" value="HATPase_c"/>
    <property type="match status" value="1"/>
</dbReference>
<evidence type="ECO:0000256" key="10">
    <source>
        <dbReference type="SAM" id="Phobius"/>
    </source>
</evidence>
<keyword evidence="13" id="KW-1185">Reference proteome</keyword>
<keyword evidence="6 10" id="KW-0812">Transmembrane</keyword>
<dbReference type="Proteomes" id="UP000298681">
    <property type="component" value="Unassembled WGS sequence"/>
</dbReference>
<feature type="transmembrane region" description="Helical" evidence="10">
    <location>
        <begin position="126"/>
        <end position="150"/>
    </location>
</feature>
<dbReference type="SMART" id="SM00388">
    <property type="entry name" value="HisKA"/>
    <property type="match status" value="1"/>
</dbReference>
<evidence type="ECO:0000256" key="2">
    <source>
        <dbReference type="ARBA" id="ARBA00004370"/>
    </source>
</evidence>
<dbReference type="GO" id="GO:0000155">
    <property type="term" value="F:phosphorelay sensor kinase activity"/>
    <property type="evidence" value="ECO:0007669"/>
    <property type="project" value="InterPro"/>
</dbReference>
<dbReference type="PANTHER" id="PTHR45436:SF16">
    <property type="entry name" value="HISTIDINE KINASE"/>
    <property type="match status" value="1"/>
</dbReference>
<dbReference type="CDD" id="cd00082">
    <property type="entry name" value="HisKA"/>
    <property type="match status" value="1"/>
</dbReference>
<evidence type="ECO:0000256" key="8">
    <source>
        <dbReference type="ARBA" id="ARBA00022989"/>
    </source>
</evidence>
<gene>
    <name evidence="12" type="ORF">E4582_07915</name>
</gene>
<evidence type="ECO:0000256" key="4">
    <source>
        <dbReference type="ARBA" id="ARBA00022553"/>
    </source>
</evidence>
<keyword evidence="9 10" id="KW-0472">Membrane</keyword>
<sequence length="422" mass="46969">MPQGIPKKVRYAFMVQVALGSLVIVLGVTFAFSSALRVLIDARLRAQADEYWSIIERNPAGPLLPETELVHGYFLRKGAAAALPLTLRKLTAGRHYLAGEGRDVLVEARDPGVLVLSMDFSHARRVLWMMGALLMLGGIAAIHLVSWLTYRTTRRLVAPVSWLAEEVSRWEPDAADPGSLIRERIPGEVGREVDQLSSALTTLSSRVQAFVQRERDFTRDASHELRTPLTVIRVASDMLLADDAIPQRSHRSLQRIHRATRDMEAVIDAFLILAREDDIAVQGEDFDVHDVVMEEIEKVQPLLQGKPVELRVTGHSRPRLDAPPRVLGVMLGNLLSNACIFTEEGSIEVEVLDDRVHVHDTGIGMSPEVLQRVYDPFYRADPFRSGKGMGLSIVRRLGERFGWPVSLESQPGRGTTATIRYG</sequence>
<dbReference type="Pfam" id="PF00512">
    <property type="entry name" value="HisKA"/>
    <property type="match status" value="1"/>
</dbReference>
<evidence type="ECO:0000259" key="11">
    <source>
        <dbReference type="PROSITE" id="PS50109"/>
    </source>
</evidence>
<dbReference type="EC" id="2.7.13.3" evidence="3"/>
<evidence type="ECO:0000256" key="9">
    <source>
        <dbReference type="ARBA" id="ARBA00023136"/>
    </source>
</evidence>
<comment type="subcellular location">
    <subcellularLocation>
        <location evidence="2">Membrane</location>
    </subcellularLocation>
</comment>
<dbReference type="SMART" id="SM00387">
    <property type="entry name" value="HATPase_c"/>
    <property type="match status" value="1"/>
</dbReference>
<dbReference type="PRINTS" id="PR00344">
    <property type="entry name" value="BCTRLSENSOR"/>
</dbReference>
<dbReference type="EMBL" id="SPUH01000001">
    <property type="protein sequence ID" value="TKS54691.1"/>
    <property type="molecule type" value="Genomic_DNA"/>
</dbReference>